<gene>
    <name evidence="1" type="ORF">AB0T83_01105</name>
</gene>
<dbReference type="Pfam" id="PF07386">
    <property type="entry name" value="DUF1499"/>
    <property type="match status" value="1"/>
</dbReference>
<evidence type="ECO:0000313" key="2">
    <source>
        <dbReference type="Proteomes" id="UP001553161"/>
    </source>
</evidence>
<reference evidence="1 2" key="1">
    <citation type="submission" date="2024-07" db="EMBL/GenBank/DDBJ databases">
        <authorList>
            <person name="Kang M."/>
        </authorList>
    </citation>
    <scope>NUCLEOTIDE SEQUENCE [LARGE SCALE GENOMIC DNA]</scope>
    <source>
        <strain evidence="1 2">DFM31</strain>
    </source>
</reference>
<organism evidence="1 2">
    <name type="scientific">Meridianimarinicoccus marinus</name>
    <dbReference type="NCBI Taxonomy" id="3231483"/>
    <lineage>
        <taxon>Bacteria</taxon>
        <taxon>Pseudomonadati</taxon>
        <taxon>Pseudomonadota</taxon>
        <taxon>Alphaproteobacteria</taxon>
        <taxon>Rhodobacterales</taxon>
        <taxon>Paracoccaceae</taxon>
        <taxon>Meridianimarinicoccus</taxon>
    </lineage>
</organism>
<dbReference type="Proteomes" id="UP001553161">
    <property type="component" value="Unassembled WGS sequence"/>
</dbReference>
<dbReference type="EMBL" id="JBFBVU010000001">
    <property type="protein sequence ID" value="MEV8465379.1"/>
    <property type="molecule type" value="Genomic_DNA"/>
</dbReference>
<sequence length="157" mass="17240">MRMMVWIAIGLVTLIAAGMLYVRLAPSDPAVWHVDPLMVTRPQDKAHVLYRPGDGDEPGMVVDLTPAQAISALKEVALQTPRVNVLAESPDHVTFVARSALWGFPDYISVRAVPDGAGVRLVVFARQRFGRDDQGVNEARVTDWMQDLQARLGPNPS</sequence>
<proteinExistence type="predicted"/>
<dbReference type="RefSeq" id="WP_366190814.1">
    <property type="nucleotide sequence ID" value="NZ_JBFBVU010000001.1"/>
</dbReference>
<evidence type="ECO:0000313" key="1">
    <source>
        <dbReference type="EMBL" id="MEV8465379.1"/>
    </source>
</evidence>
<name>A0ABV3L1F0_9RHOB</name>
<keyword evidence="2" id="KW-1185">Reference proteome</keyword>
<dbReference type="InterPro" id="IPR010865">
    <property type="entry name" value="DUF1499"/>
</dbReference>
<accession>A0ABV3L1F0</accession>
<comment type="caution">
    <text evidence="1">The sequence shown here is derived from an EMBL/GenBank/DDBJ whole genome shotgun (WGS) entry which is preliminary data.</text>
</comment>
<protein>
    <submittedName>
        <fullName evidence="1">DUF1499 domain-containing protein</fullName>
    </submittedName>
</protein>